<reference evidence="2" key="1">
    <citation type="submission" date="2023-04" db="EMBL/GenBank/DDBJ databases">
        <title>Phytophthora fragariaefolia NBRC 109709.</title>
        <authorList>
            <person name="Ichikawa N."/>
            <person name="Sato H."/>
            <person name="Tonouchi N."/>
        </authorList>
    </citation>
    <scope>NUCLEOTIDE SEQUENCE</scope>
    <source>
        <strain evidence="2">NBRC 109709</strain>
    </source>
</reference>
<dbReference type="Proteomes" id="UP001165121">
    <property type="component" value="Unassembled WGS sequence"/>
</dbReference>
<sequence>MLGQPKRMITERHDVVDLVKVRSTSSEATTAKTITSLLRSRWSRISKTKSLKDHGRSTVVPHTTFAMPSPSLLIPRRATKVLFDGSEMHIALKQSKEIVASEDLIDGLYWLRVPSVAANLMFKASINAVDLHARMGHSPNDVFRKMVSRGMVMGANMPTSSRPEPMSQLPARKTGAEAVPKQPKRDLVQAI</sequence>
<name>A0A9W7CVP8_9STRA</name>
<evidence type="ECO:0000256" key="1">
    <source>
        <dbReference type="SAM" id="MobiDB-lite"/>
    </source>
</evidence>
<dbReference type="EMBL" id="BSXT01001717">
    <property type="protein sequence ID" value="GMF44610.1"/>
    <property type="molecule type" value="Genomic_DNA"/>
</dbReference>
<feature type="region of interest" description="Disordered" evidence="1">
    <location>
        <begin position="155"/>
        <end position="191"/>
    </location>
</feature>
<evidence type="ECO:0000313" key="3">
    <source>
        <dbReference type="Proteomes" id="UP001165121"/>
    </source>
</evidence>
<protein>
    <submittedName>
        <fullName evidence="2">Unnamed protein product</fullName>
    </submittedName>
</protein>
<evidence type="ECO:0000313" key="2">
    <source>
        <dbReference type="EMBL" id="GMF44610.1"/>
    </source>
</evidence>
<dbReference type="OrthoDB" id="413361at2759"/>
<keyword evidence="3" id="KW-1185">Reference proteome</keyword>
<accession>A0A9W7CVP8</accession>
<dbReference type="AlphaFoldDB" id="A0A9W7CVP8"/>
<comment type="caution">
    <text evidence="2">The sequence shown here is derived from an EMBL/GenBank/DDBJ whole genome shotgun (WGS) entry which is preliminary data.</text>
</comment>
<proteinExistence type="predicted"/>
<gene>
    <name evidence="2" type="ORF">Pfra01_001561700</name>
</gene>
<organism evidence="2 3">
    <name type="scientific">Phytophthora fragariaefolia</name>
    <dbReference type="NCBI Taxonomy" id="1490495"/>
    <lineage>
        <taxon>Eukaryota</taxon>
        <taxon>Sar</taxon>
        <taxon>Stramenopiles</taxon>
        <taxon>Oomycota</taxon>
        <taxon>Peronosporomycetes</taxon>
        <taxon>Peronosporales</taxon>
        <taxon>Peronosporaceae</taxon>
        <taxon>Phytophthora</taxon>
    </lineage>
</organism>